<feature type="compositionally biased region" description="Basic and acidic residues" evidence="7">
    <location>
        <begin position="650"/>
        <end position="666"/>
    </location>
</feature>
<keyword evidence="3 8" id="KW-0812">Transmembrane</keyword>
<feature type="region of interest" description="Disordered" evidence="7">
    <location>
        <begin position="694"/>
        <end position="722"/>
    </location>
</feature>
<keyword evidence="4 9" id="KW-0732">Signal</keyword>
<evidence type="ECO:0000256" key="9">
    <source>
        <dbReference type="SAM" id="SignalP"/>
    </source>
</evidence>
<organism evidence="11 12">
    <name type="scientific">Sclerotinia trifoliorum</name>
    <dbReference type="NCBI Taxonomy" id="28548"/>
    <lineage>
        <taxon>Eukaryota</taxon>
        <taxon>Fungi</taxon>
        <taxon>Dikarya</taxon>
        <taxon>Ascomycota</taxon>
        <taxon>Pezizomycotina</taxon>
        <taxon>Leotiomycetes</taxon>
        <taxon>Helotiales</taxon>
        <taxon>Sclerotiniaceae</taxon>
        <taxon>Sclerotinia</taxon>
    </lineage>
</organism>
<feature type="compositionally biased region" description="Polar residues" evidence="7">
    <location>
        <begin position="696"/>
        <end position="714"/>
    </location>
</feature>
<keyword evidence="5 8" id="KW-1133">Transmembrane helix</keyword>
<dbReference type="Pfam" id="PF14558">
    <property type="entry name" value="TRP_N"/>
    <property type="match status" value="1"/>
</dbReference>
<feature type="signal peptide" evidence="9">
    <location>
        <begin position="1"/>
        <end position="26"/>
    </location>
</feature>
<evidence type="ECO:0000256" key="3">
    <source>
        <dbReference type="ARBA" id="ARBA00022692"/>
    </source>
</evidence>
<evidence type="ECO:0000256" key="7">
    <source>
        <dbReference type="SAM" id="MobiDB-lite"/>
    </source>
</evidence>
<dbReference type="GO" id="GO:0016020">
    <property type="term" value="C:membrane"/>
    <property type="evidence" value="ECO:0007669"/>
    <property type="project" value="UniProtKB-SubCell"/>
</dbReference>
<feature type="transmembrane region" description="Helical" evidence="8">
    <location>
        <begin position="402"/>
        <end position="422"/>
    </location>
</feature>
<evidence type="ECO:0000256" key="1">
    <source>
        <dbReference type="ARBA" id="ARBA00004141"/>
    </source>
</evidence>
<evidence type="ECO:0000256" key="4">
    <source>
        <dbReference type="ARBA" id="ARBA00022729"/>
    </source>
</evidence>
<feature type="transmembrane region" description="Helical" evidence="8">
    <location>
        <begin position="516"/>
        <end position="535"/>
    </location>
</feature>
<dbReference type="PANTHER" id="PTHR31145">
    <property type="entry name" value="INTEGRAL MEMBRANE PROTEIN (AFU_ORTHOLOGUE AFUA_7G01610)"/>
    <property type="match status" value="1"/>
</dbReference>
<comment type="similarity">
    <text evidence="2">Belongs to the transient receptor potential (TRP) ion channel family.</text>
</comment>
<feature type="chain" id="PRO_5034502853" evidence="9">
    <location>
        <begin position="27"/>
        <end position="722"/>
    </location>
</feature>
<dbReference type="InterPro" id="IPR040241">
    <property type="entry name" value="TRP_Flc/Pkd2-like"/>
</dbReference>
<feature type="transmembrane region" description="Helical" evidence="8">
    <location>
        <begin position="428"/>
        <end position="450"/>
    </location>
</feature>
<feature type="transmembrane region" description="Helical" evidence="8">
    <location>
        <begin position="578"/>
        <end position="607"/>
    </location>
</feature>
<comment type="subcellular location">
    <subcellularLocation>
        <location evidence="1">Membrane</location>
        <topology evidence="1">Multi-pass membrane protein</topology>
    </subcellularLocation>
</comment>
<keyword evidence="12" id="KW-1185">Reference proteome</keyword>
<protein>
    <submittedName>
        <fullName evidence="11">813350f0-590a-4ba4-907b-4c67c87e361f</fullName>
    </submittedName>
</protein>
<evidence type="ECO:0000313" key="12">
    <source>
        <dbReference type="Proteomes" id="UP000624404"/>
    </source>
</evidence>
<dbReference type="Proteomes" id="UP000624404">
    <property type="component" value="Unassembled WGS sequence"/>
</dbReference>
<feature type="transmembrane region" description="Helical" evidence="8">
    <location>
        <begin position="350"/>
        <end position="375"/>
    </location>
</feature>
<dbReference type="OrthoDB" id="2115177at2759"/>
<evidence type="ECO:0000313" key="11">
    <source>
        <dbReference type="EMBL" id="CAD6448309.1"/>
    </source>
</evidence>
<evidence type="ECO:0000256" key="5">
    <source>
        <dbReference type="ARBA" id="ARBA00022989"/>
    </source>
</evidence>
<evidence type="ECO:0000256" key="2">
    <source>
        <dbReference type="ARBA" id="ARBA00010642"/>
    </source>
</evidence>
<evidence type="ECO:0000259" key="10">
    <source>
        <dbReference type="SMART" id="SM01320"/>
    </source>
</evidence>
<reference evidence="11" key="1">
    <citation type="submission" date="2020-10" db="EMBL/GenBank/DDBJ databases">
        <authorList>
            <person name="Kusch S."/>
        </authorList>
    </citation>
    <scope>NUCLEOTIDE SEQUENCE</scope>
    <source>
        <strain evidence="11">SwB9</strain>
    </source>
</reference>
<evidence type="ECO:0000256" key="6">
    <source>
        <dbReference type="ARBA" id="ARBA00023136"/>
    </source>
</evidence>
<feature type="transmembrane region" description="Helical" evidence="8">
    <location>
        <begin position="490"/>
        <end position="510"/>
    </location>
</feature>
<dbReference type="EMBL" id="CAJHIA010000030">
    <property type="protein sequence ID" value="CAD6448309.1"/>
    <property type="molecule type" value="Genomic_DNA"/>
</dbReference>
<dbReference type="AlphaFoldDB" id="A0A8H2VZX3"/>
<dbReference type="GO" id="GO:0055085">
    <property type="term" value="P:transmembrane transport"/>
    <property type="evidence" value="ECO:0007669"/>
    <property type="project" value="TreeGrafter"/>
</dbReference>
<accession>A0A8H2VZX3</accession>
<feature type="region of interest" description="Disordered" evidence="7">
    <location>
        <begin position="650"/>
        <end position="679"/>
    </location>
</feature>
<gene>
    <name evidence="11" type="ORF">SCLTRI_LOCUS8101</name>
</gene>
<dbReference type="GO" id="GO:0009272">
    <property type="term" value="P:fungal-type cell wall biogenesis"/>
    <property type="evidence" value="ECO:0007669"/>
    <property type="project" value="TreeGrafter"/>
</dbReference>
<feature type="transmembrane region" description="Helical" evidence="8">
    <location>
        <begin position="547"/>
        <end position="566"/>
    </location>
</feature>
<sequence>MMLRPISTFSTLSLIFLGALPGRVLAGQTLTTTGYTSCLADSTISVQKMAVTYDNDAKTITFDVAGTSTRSQNVSAEINVTAYGISVYSKSFNPCDSSTFIQQLCPVPVGVFAASGTQAVPDQYASMIPAIAFSIPDISAVATIELKDLNTLAEVACVQADVTNGKTTAVAAVSYVAAAVAGAAAVVGGVSALGAAASGASGAGTAASSPSFMECMTWFQGMAMNGMMSVKYPPVYRQFTKNFGFSTGLIPWTAMQQSIDSFRAATGGNLTGDSVTYLKNATLVFADGSTDTPRRSLFSSSVLYARDVVTSVNGTDSSSGTTDTAAIIEEKVAGIKAYVEELSVPQANTFMTVLLIVACIIAAIVVAVLAFKVLLETWALFRSFPESLTGFRKHYWQTMARLTVQLILALYGSWVLYCIFQFTNGDSWAAKTLAAVTLTIFTGVLVFFAYKISTAAKIMKERDGDVSGLYEKKDNWLKYSMFYENYKKDFWWLFVPAIIYMFAKGCVLAAGDGHGLSQTVAQLIIECLMLSLLLWSRPYERRSANVINMFVQVVRVLSVICILVFVEELGIAETTQTVTGVVLIAIQSVLTGTLAILIGVNAVISIIKQNPHRKRRKEAEKLNRDLDNLTPLDARNSLLMDSKSSIHSFDADPKHPYLHSTHESHEPSSFMNEPANPYSRSRENLVEGAAPVAGTAHQSRQPTVPNMNFGSDNSGGYRGMAY</sequence>
<dbReference type="InterPro" id="IPR010308">
    <property type="entry name" value="TRP_C"/>
</dbReference>
<proteinExistence type="inferred from homology"/>
<evidence type="ECO:0000256" key="8">
    <source>
        <dbReference type="SAM" id="Phobius"/>
    </source>
</evidence>
<name>A0A8H2VZX3_9HELO</name>
<keyword evidence="6 8" id="KW-0472">Membrane</keyword>
<dbReference type="PANTHER" id="PTHR31145:SF5">
    <property type="entry name" value="DUF907 DOMAIN PROTEIN (AFU_ORTHOLOGUE AFUA_2G06100)"/>
    <property type="match status" value="1"/>
</dbReference>
<dbReference type="InterPro" id="IPR032800">
    <property type="entry name" value="TRP_N"/>
</dbReference>
<feature type="domain" description="ML-like" evidence="10">
    <location>
        <begin position="28"/>
        <end position="169"/>
    </location>
</feature>
<dbReference type="Pfam" id="PF06011">
    <property type="entry name" value="TRP"/>
    <property type="match status" value="1"/>
</dbReference>
<dbReference type="SMART" id="SM01320">
    <property type="entry name" value="TRP_N"/>
    <property type="match status" value="1"/>
</dbReference>
<comment type="caution">
    <text evidence="11">The sequence shown here is derived from an EMBL/GenBank/DDBJ whole genome shotgun (WGS) entry which is preliminary data.</text>
</comment>